<dbReference type="Proteomes" id="UP000231019">
    <property type="component" value="Unassembled WGS sequence"/>
</dbReference>
<gene>
    <name evidence="1" type="ORF">COW36_11140</name>
</gene>
<sequence>MPRIVFIVIFILVAAIPFLLFAGLSNAGTGSAGSHNGYYRRGSSFYFFDFGGRGRGYSNGGFQSGGFRFGK</sequence>
<reference evidence="1 2" key="1">
    <citation type="submission" date="2017-09" db="EMBL/GenBank/DDBJ databases">
        <title>Depth-based differentiation of microbial function through sediment-hosted aquifers and enrichment of novel symbionts in the deep terrestrial subsurface.</title>
        <authorList>
            <person name="Probst A.J."/>
            <person name="Ladd B."/>
            <person name="Jarett J.K."/>
            <person name="Geller-Mcgrath D.E."/>
            <person name="Sieber C.M."/>
            <person name="Emerson J.B."/>
            <person name="Anantharaman K."/>
            <person name="Thomas B.C."/>
            <person name="Malmstrom R."/>
            <person name="Stieglmeier M."/>
            <person name="Klingl A."/>
            <person name="Woyke T."/>
            <person name="Ryan C.M."/>
            <person name="Banfield J.F."/>
        </authorList>
    </citation>
    <scope>NUCLEOTIDE SEQUENCE [LARGE SCALE GENOMIC DNA]</scope>
    <source>
        <strain evidence="1">CG17_big_fil_post_rev_8_21_14_2_50_48_46</strain>
    </source>
</reference>
<protein>
    <submittedName>
        <fullName evidence="1">Uncharacterized protein</fullName>
    </submittedName>
</protein>
<evidence type="ECO:0000313" key="1">
    <source>
        <dbReference type="EMBL" id="PIW16829.1"/>
    </source>
</evidence>
<organism evidence="1 2">
    <name type="scientific">bacterium (Candidatus Blackallbacteria) CG17_big_fil_post_rev_8_21_14_2_50_48_46</name>
    <dbReference type="NCBI Taxonomy" id="2014261"/>
    <lineage>
        <taxon>Bacteria</taxon>
        <taxon>Candidatus Blackallbacteria</taxon>
    </lineage>
</organism>
<accession>A0A2M7G4K6</accession>
<name>A0A2M7G4K6_9BACT</name>
<comment type="caution">
    <text evidence="1">The sequence shown here is derived from an EMBL/GenBank/DDBJ whole genome shotgun (WGS) entry which is preliminary data.</text>
</comment>
<dbReference type="AlphaFoldDB" id="A0A2M7G4K6"/>
<proteinExistence type="predicted"/>
<dbReference type="EMBL" id="PFFQ01000034">
    <property type="protein sequence ID" value="PIW16829.1"/>
    <property type="molecule type" value="Genomic_DNA"/>
</dbReference>
<evidence type="ECO:0000313" key="2">
    <source>
        <dbReference type="Proteomes" id="UP000231019"/>
    </source>
</evidence>